<keyword evidence="1" id="KW-0812">Transmembrane</keyword>
<protein>
    <submittedName>
        <fullName evidence="2">Uncharacterized protein</fullName>
    </submittedName>
</protein>
<reference evidence="3" key="1">
    <citation type="submission" date="2016-11" db="EMBL/GenBank/DDBJ databases">
        <title>Genome sequence of Candidatus Phytoplasma solani strain SA-1.</title>
        <authorList>
            <person name="Haryono M."/>
            <person name="Samarzija I."/>
            <person name="Seruga Music M."/>
            <person name="Hogenhout S."/>
            <person name="Kuo C.-H."/>
        </authorList>
    </citation>
    <scope>NUCLEOTIDE SEQUENCE [LARGE SCALE GENOMIC DNA]</scope>
    <source>
        <strain evidence="3">SA-1</strain>
    </source>
</reference>
<organism evidence="2 3">
    <name type="scientific">Candidatus Phytoplasma solani</name>
    <dbReference type="NCBI Taxonomy" id="69896"/>
    <lineage>
        <taxon>Bacteria</taxon>
        <taxon>Bacillati</taxon>
        <taxon>Mycoplasmatota</taxon>
        <taxon>Mollicutes</taxon>
        <taxon>Acholeplasmatales</taxon>
        <taxon>Acholeplasmataceae</taxon>
        <taxon>Candidatus Phytoplasma</taxon>
        <taxon>16SrXII (Stolbur group)</taxon>
    </lineage>
</organism>
<keyword evidence="1" id="KW-1133">Transmembrane helix</keyword>
<name>A0A421NY40_9MOLU</name>
<gene>
    <name evidence="2" type="ORF">PSSA1_v1c1520</name>
</gene>
<feature type="transmembrane region" description="Helical" evidence="1">
    <location>
        <begin position="59"/>
        <end position="89"/>
    </location>
</feature>
<dbReference type="KEGG" id="psol:S284_00160"/>
<dbReference type="AlphaFoldDB" id="A0A421NY40"/>
<accession>A0A421NY40</accession>
<dbReference type="EMBL" id="MPBG01000002">
    <property type="protein sequence ID" value="RMI88947.1"/>
    <property type="molecule type" value="Genomic_DNA"/>
</dbReference>
<keyword evidence="3" id="KW-1185">Reference proteome</keyword>
<comment type="caution">
    <text evidence="2">The sequence shown here is derived from an EMBL/GenBank/DDBJ whole genome shotgun (WGS) entry which is preliminary data.</text>
</comment>
<evidence type="ECO:0000313" key="2">
    <source>
        <dbReference type="EMBL" id="RMI88947.1"/>
    </source>
</evidence>
<dbReference type="Proteomes" id="UP000283896">
    <property type="component" value="Unassembled WGS sequence"/>
</dbReference>
<proteinExistence type="predicted"/>
<evidence type="ECO:0000256" key="1">
    <source>
        <dbReference type="SAM" id="Phobius"/>
    </source>
</evidence>
<evidence type="ECO:0000313" key="3">
    <source>
        <dbReference type="Proteomes" id="UP000283896"/>
    </source>
</evidence>
<sequence length="94" mass="11810">MTLENFFINIKIIVERFDKYFFYYIYQIPGLEKINTFFRQHFWNHILLEEHQDIVSKVFTLWLCLLCYPFVASIFFFVLKVFHYIFLIFKRIFT</sequence>
<keyword evidence="1" id="KW-0472">Membrane</keyword>